<dbReference type="AlphaFoldDB" id="A0A815HW49"/>
<dbReference type="Proteomes" id="UP000681722">
    <property type="component" value="Unassembled WGS sequence"/>
</dbReference>
<dbReference type="SUPFAM" id="SSF51905">
    <property type="entry name" value="FAD/NAD(P)-binding domain"/>
    <property type="match status" value="1"/>
</dbReference>
<dbReference type="Gene3D" id="3.50.50.60">
    <property type="entry name" value="FAD/NAD(P)-binding domain"/>
    <property type="match status" value="1"/>
</dbReference>
<evidence type="ECO:0000259" key="1">
    <source>
        <dbReference type="Pfam" id="PF01266"/>
    </source>
</evidence>
<evidence type="ECO:0000313" key="2">
    <source>
        <dbReference type="EMBL" id="CAF1358082.1"/>
    </source>
</evidence>
<dbReference type="OrthoDB" id="429143at2759"/>
<protein>
    <recommendedName>
        <fullName evidence="1">FAD dependent oxidoreductase domain-containing protein</fullName>
    </recommendedName>
</protein>
<dbReference type="InterPro" id="IPR036188">
    <property type="entry name" value="FAD/NAD-bd_sf"/>
</dbReference>
<keyword evidence="4" id="KW-1185">Reference proteome</keyword>
<reference evidence="2" key="1">
    <citation type="submission" date="2021-02" db="EMBL/GenBank/DDBJ databases">
        <authorList>
            <person name="Nowell W R."/>
        </authorList>
    </citation>
    <scope>NUCLEOTIDE SEQUENCE</scope>
</reference>
<dbReference type="Gene3D" id="3.30.9.10">
    <property type="entry name" value="D-Amino Acid Oxidase, subunit A, domain 2"/>
    <property type="match status" value="1"/>
</dbReference>
<name>A0A815HW49_9BILA</name>
<evidence type="ECO:0000313" key="4">
    <source>
        <dbReference type="Proteomes" id="UP000663829"/>
    </source>
</evidence>
<dbReference type="PANTHER" id="PTHR13847:SF260">
    <property type="entry name" value="FAD DEPENDENT OXIDOREDUCTASE DOMAIN-CONTAINING PROTEIN"/>
    <property type="match status" value="1"/>
</dbReference>
<gene>
    <name evidence="2" type="ORF">GPM918_LOCUS31240</name>
    <name evidence="3" type="ORF">SRO942_LOCUS31877</name>
</gene>
<feature type="domain" description="FAD dependent oxidoreductase" evidence="1">
    <location>
        <begin position="49"/>
        <end position="428"/>
    </location>
</feature>
<dbReference type="EMBL" id="CAJOBC010068344">
    <property type="protein sequence ID" value="CAF4233904.1"/>
    <property type="molecule type" value="Genomic_DNA"/>
</dbReference>
<accession>A0A815HW49</accession>
<dbReference type="InterPro" id="IPR006076">
    <property type="entry name" value="FAD-dep_OxRdtase"/>
</dbReference>
<dbReference type="PANTHER" id="PTHR13847">
    <property type="entry name" value="SARCOSINE DEHYDROGENASE-RELATED"/>
    <property type="match status" value="1"/>
</dbReference>
<proteinExistence type="predicted"/>
<comment type="caution">
    <text evidence="2">The sequence shown here is derived from an EMBL/GenBank/DDBJ whole genome shotgun (WGS) entry which is preliminary data.</text>
</comment>
<dbReference type="EMBL" id="CAJNOQ010015262">
    <property type="protein sequence ID" value="CAF1358082.1"/>
    <property type="molecule type" value="Genomic_DNA"/>
</dbReference>
<dbReference type="Proteomes" id="UP000663829">
    <property type="component" value="Unassembled WGS sequence"/>
</dbReference>
<evidence type="ECO:0000313" key="3">
    <source>
        <dbReference type="EMBL" id="CAF4233904.1"/>
    </source>
</evidence>
<organism evidence="2 4">
    <name type="scientific">Didymodactylos carnosus</name>
    <dbReference type="NCBI Taxonomy" id="1234261"/>
    <lineage>
        <taxon>Eukaryota</taxon>
        <taxon>Metazoa</taxon>
        <taxon>Spiralia</taxon>
        <taxon>Gnathifera</taxon>
        <taxon>Rotifera</taxon>
        <taxon>Eurotatoria</taxon>
        <taxon>Bdelloidea</taxon>
        <taxon>Philodinida</taxon>
        <taxon>Philodinidae</taxon>
        <taxon>Didymodactylos</taxon>
    </lineage>
</organism>
<sequence length="458" mass="52378">MEKSLVSKPFWIDEKHKFITKFNNSNMLEATKPNGISNKLNYENDMIYDVVIVGTGLSGVSTAFWLRKLYDAEKFPKILILEKNNRLCSGASGKNGGFLWPNTDSLYDYVDRYGERTGYEMVEFAHNNAVELEKFVNENNIECDLNLKDGNLALARTKDEWLELVYSLDLVKKFVTQYPRSTMKMENFELWDHDKCTANIHSNKFIGGLMMKYSGTLWTAKLVYGIIKLILSMNVHILTNAKVVKVDSIEMVPTISKLSLENGTIIWARNVVHATNAYMTEYINFVRDKIIPTRGQCMITKPLEKSYWTYGMSANNGREYYHQLKDNRIVFGGCTKENASEHKSMDDREINAEVRREHELFFEQWYPNMTTKIEIEQEWAGVMACTVDKLPLVGKLPNSKGRNEFIIGGYNGDGTPNAFLCGKAIARMIANESPFQEGEGKGTVSFVKAYLPDRFLLS</sequence>
<dbReference type="GO" id="GO:0005737">
    <property type="term" value="C:cytoplasm"/>
    <property type="evidence" value="ECO:0007669"/>
    <property type="project" value="TreeGrafter"/>
</dbReference>
<dbReference type="Pfam" id="PF01266">
    <property type="entry name" value="DAO"/>
    <property type="match status" value="1"/>
</dbReference>